<keyword evidence="9" id="KW-0735">Signal-anchor</keyword>
<keyword evidence="11" id="KW-0472">Membrane</keyword>
<keyword evidence="5" id="KW-0328">Glycosyltransferase</keyword>
<dbReference type="Pfam" id="PF00072">
    <property type="entry name" value="Response_reg"/>
    <property type="match status" value="1"/>
</dbReference>
<dbReference type="GO" id="GO:0004581">
    <property type="term" value="F:dolichyl-phosphate beta-glucosyltransferase activity"/>
    <property type="evidence" value="ECO:0007669"/>
    <property type="project" value="UniProtKB-EC"/>
</dbReference>
<dbReference type="Proteomes" id="UP000249819">
    <property type="component" value="Unassembled WGS sequence"/>
</dbReference>
<dbReference type="PANTHER" id="PTHR10859">
    <property type="entry name" value="GLYCOSYL TRANSFERASE"/>
    <property type="match status" value="1"/>
</dbReference>
<sequence length="392" mass="44392">MKILIADDQSFIRHAVVTELKQQGHDVLSANNGTEAVSLYNTEQPHLVMVDYNMPGQNGLEVLEYIRQVKQDNIPVIVMSSNEDEDTIVRAFEAGADDYIEKPVGIRELLARIHRLLQRIYGDKHDSSQEKNPHGRRLQKKSIAVVIPCYNEEKRLSTAEFTSFSDSNYGIHLCFVNDGSKDNTLEILHGLSEGREDFISVFNMEQNGGKAEAVRQGILHMASKGEFDYIGYLDADLSTDFNDLNDLVNTITTNGYKIVSGSRISRVGANITKNGAREIISKVINLIIRNILGMSFQDTQCGAKVMATEIIPYTFHEKFITRWLFDVEIFMRIKKQYGKDMVSSLIYEQPLKRWIHADGSKLSMKDSLKIVGQLARIAVHYRNYQPVQTPAL</sequence>
<dbReference type="OrthoDB" id="952827at2"/>
<evidence type="ECO:0000256" key="9">
    <source>
        <dbReference type="ARBA" id="ARBA00022968"/>
    </source>
</evidence>
<feature type="domain" description="Response regulatory" evidence="14">
    <location>
        <begin position="2"/>
        <end position="117"/>
    </location>
</feature>
<dbReference type="AlphaFoldDB" id="A0A327VTP9"/>
<dbReference type="Gene3D" id="3.90.550.10">
    <property type="entry name" value="Spore Coat Polysaccharide Biosynthesis Protein SpsA, Chain A"/>
    <property type="match status" value="1"/>
</dbReference>
<dbReference type="InterPro" id="IPR035518">
    <property type="entry name" value="DPG_synthase"/>
</dbReference>
<evidence type="ECO:0000256" key="7">
    <source>
        <dbReference type="ARBA" id="ARBA00022692"/>
    </source>
</evidence>
<keyword evidence="6 15" id="KW-0808">Transferase</keyword>
<dbReference type="CDD" id="cd04188">
    <property type="entry name" value="DPG_synthase"/>
    <property type="match status" value="1"/>
</dbReference>
<dbReference type="InterPro" id="IPR001789">
    <property type="entry name" value="Sig_transdc_resp-reg_receiver"/>
</dbReference>
<dbReference type="SUPFAM" id="SSF53448">
    <property type="entry name" value="Nucleotide-diphospho-sugar transferases"/>
    <property type="match status" value="1"/>
</dbReference>
<dbReference type="PANTHER" id="PTHR10859:SF91">
    <property type="entry name" value="DOLICHYL-PHOSPHATE BETA-GLUCOSYLTRANSFERASE"/>
    <property type="match status" value="1"/>
</dbReference>
<evidence type="ECO:0000256" key="10">
    <source>
        <dbReference type="ARBA" id="ARBA00022989"/>
    </source>
</evidence>
<dbReference type="RefSeq" id="WP_111594002.1">
    <property type="nucleotide sequence ID" value="NZ_QLMA01000007.1"/>
</dbReference>
<dbReference type="InterPro" id="IPR001173">
    <property type="entry name" value="Glyco_trans_2-like"/>
</dbReference>
<dbReference type="CDD" id="cd00156">
    <property type="entry name" value="REC"/>
    <property type="match status" value="1"/>
</dbReference>
<keyword evidence="7" id="KW-0812">Transmembrane</keyword>
<keyword evidence="8" id="KW-0256">Endoplasmic reticulum</keyword>
<evidence type="ECO:0000313" key="15">
    <source>
        <dbReference type="EMBL" id="RAJ77409.1"/>
    </source>
</evidence>
<dbReference type="PROSITE" id="PS50110">
    <property type="entry name" value="RESPONSE_REGULATORY"/>
    <property type="match status" value="1"/>
</dbReference>
<evidence type="ECO:0000256" key="12">
    <source>
        <dbReference type="ARBA" id="ARBA00045097"/>
    </source>
</evidence>
<evidence type="ECO:0000256" key="8">
    <source>
        <dbReference type="ARBA" id="ARBA00022824"/>
    </source>
</evidence>
<gene>
    <name evidence="15" type="ORF">CLV59_107176</name>
</gene>
<comment type="pathway">
    <text evidence="2">Protein modification; protein glycosylation.</text>
</comment>
<evidence type="ECO:0000256" key="13">
    <source>
        <dbReference type="PROSITE-ProRule" id="PRU00169"/>
    </source>
</evidence>
<proteinExistence type="inferred from homology"/>
<keyword evidence="16" id="KW-1185">Reference proteome</keyword>
<dbReference type="InterPro" id="IPR029044">
    <property type="entry name" value="Nucleotide-diphossugar_trans"/>
</dbReference>
<keyword evidence="10" id="KW-1133">Transmembrane helix</keyword>
<comment type="caution">
    <text evidence="15">The sequence shown here is derived from an EMBL/GenBank/DDBJ whole genome shotgun (WGS) entry which is preliminary data.</text>
</comment>
<dbReference type="EMBL" id="QLMA01000007">
    <property type="protein sequence ID" value="RAJ77409.1"/>
    <property type="molecule type" value="Genomic_DNA"/>
</dbReference>
<feature type="modified residue" description="4-aspartylphosphate" evidence="13">
    <location>
        <position position="51"/>
    </location>
</feature>
<dbReference type="Pfam" id="PF00535">
    <property type="entry name" value="Glycos_transf_2"/>
    <property type="match status" value="1"/>
</dbReference>
<comment type="catalytic activity">
    <reaction evidence="12">
        <text>a di-trans,poly-cis-dolichyl phosphate + UDP-alpha-D-glucose = a di-trans,poly-cis-dolichyl beta-D-glucosyl phosphate + UDP</text>
        <dbReference type="Rhea" id="RHEA:15401"/>
        <dbReference type="Rhea" id="RHEA-COMP:19498"/>
        <dbReference type="Rhea" id="RHEA-COMP:19502"/>
        <dbReference type="ChEBI" id="CHEBI:57525"/>
        <dbReference type="ChEBI" id="CHEBI:57683"/>
        <dbReference type="ChEBI" id="CHEBI:58223"/>
        <dbReference type="ChEBI" id="CHEBI:58885"/>
        <dbReference type="EC" id="2.4.1.117"/>
    </reaction>
    <physiologicalReaction direction="left-to-right" evidence="12">
        <dbReference type="Rhea" id="RHEA:15402"/>
    </physiologicalReaction>
</comment>
<evidence type="ECO:0000256" key="5">
    <source>
        <dbReference type="ARBA" id="ARBA00022676"/>
    </source>
</evidence>
<evidence type="ECO:0000256" key="4">
    <source>
        <dbReference type="ARBA" id="ARBA00012583"/>
    </source>
</evidence>
<dbReference type="GO" id="GO:0006487">
    <property type="term" value="P:protein N-linked glycosylation"/>
    <property type="evidence" value="ECO:0007669"/>
    <property type="project" value="TreeGrafter"/>
</dbReference>
<evidence type="ECO:0000256" key="2">
    <source>
        <dbReference type="ARBA" id="ARBA00004922"/>
    </source>
</evidence>
<comment type="similarity">
    <text evidence="3">Belongs to the glycosyltransferase 2 family.</text>
</comment>
<dbReference type="GO" id="GO:0000160">
    <property type="term" value="P:phosphorelay signal transduction system"/>
    <property type="evidence" value="ECO:0007669"/>
    <property type="project" value="InterPro"/>
</dbReference>
<evidence type="ECO:0000259" key="14">
    <source>
        <dbReference type="PROSITE" id="PS50110"/>
    </source>
</evidence>
<evidence type="ECO:0000256" key="1">
    <source>
        <dbReference type="ARBA" id="ARBA00004389"/>
    </source>
</evidence>
<evidence type="ECO:0000256" key="6">
    <source>
        <dbReference type="ARBA" id="ARBA00022679"/>
    </source>
</evidence>
<reference evidence="15 16" key="1">
    <citation type="submission" date="2018-06" db="EMBL/GenBank/DDBJ databases">
        <title>Genomic Encyclopedia of Archaeal and Bacterial Type Strains, Phase II (KMG-II): from individual species to whole genera.</title>
        <authorList>
            <person name="Goeker M."/>
        </authorList>
    </citation>
    <scope>NUCLEOTIDE SEQUENCE [LARGE SCALE GENOMIC DNA]</scope>
    <source>
        <strain evidence="15 16">DSM 29821</strain>
    </source>
</reference>
<organism evidence="15 16">
    <name type="scientific">Chitinophaga dinghuensis</name>
    <dbReference type="NCBI Taxonomy" id="1539050"/>
    <lineage>
        <taxon>Bacteria</taxon>
        <taxon>Pseudomonadati</taxon>
        <taxon>Bacteroidota</taxon>
        <taxon>Chitinophagia</taxon>
        <taxon>Chitinophagales</taxon>
        <taxon>Chitinophagaceae</taxon>
        <taxon>Chitinophaga</taxon>
    </lineage>
</organism>
<keyword evidence="13" id="KW-0597">Phosphoprotein</keyword>
<protein>
    <recommendedName>
        <fullName evidence="4">dolichyl-phosphate beta-glucosyltransferase</fullName>
        <ecNumber evidence="4">2.4.1.117</ecNumber>
    </recommendedName>
</protein>
<dbReference type="InterPro" id="IPR011006">
    <property type="entry name" value="CheY-like_superfamily"/>
</dbReference>
<evidence type="ECO:0000256" key="11">
    <source>
        <dbReference type="ARBA" id="ARBA00023136"/>
    </source>
</evidence>
<evidence type="ECO:0000313" key="16">
    <source>
        <dbReference type="Proteomes" id="UP000249819"/>
    </source>
</evidence>
<dbReference type="Gene3D" id="3.40.50.2300">
    <property type="match status" value="1"/>
</dbReference>
<name>A0A327VTP9_9BACT</name>
<dbReference type="SUPFAM" id="SSF52172">
    <property type="entry name" value="CheY-like"/>
    <property type="match status" value="1"/>
</dbReference>
<comment type="subcellular location">
    <subcellularLocation>
        <location evidence="1">Endoplasmic reticulum membrane</location>
        <topology evidence="1">Single-pass membrane protein</topology>
    </subcellularLocation>
</comment>
<evidence type="ECO:0000256" key="3">
    <source>
        <dbReference type="ARBA" id="ARBA00006739"/>
    </source>
</evidence>
<dbReference type="EC" id="2.4.1.117" evidence="4"/>
<dbReference type="SMART" id="SM00448">
    <property type="entry name" value="REC"/>
    <property type="match status" value="1"/>
</dbReference>
<accession>A0A327VTP9</accession>